<dbReference type="AlphaFoldDB" id="A0A852RAP1"/>
<dbReference type="Pfam" id="PF00005">
    <property type="entry name" value="ABC_tran"/>
    <property type="match status" value="1"/>
</dbReference>
<dbReference type="Gene3D" id="3.40.50.300">
    <property type="entry name" value="P-loop containing nucleotide triphosphate hydrolases"/>
    <property type="match status" value="1"/>
</dbReference>
<dbReference type="CDD" id="cd06581">
    <property type="entry name" value="TM_PBP1_LivM_like"/>
    <property type="match status" value="1"/>
</dbReference>
<evidence type="ECO:0000256" key="9">
    <source>
        <dbReference type="SAM" id="Phobius"/>
    </source>
</evidence>
<dbReference type="InterPro" id="IPR003593">
    <property type="entry name" value="AAA+_ATPase"/>
</dbReference>
<sequence length="572" mass="60012">MFTESVLVFIALNGIFAYSFYAVLVAGQLSLGQAGFAGIAAFVAATLAPTPASWGPVPTLIIAILIGMVVGSLAAVILGLPTMRLRGVFLAIATLGFAEGIRIFILNQSWTGGAQGMSVPKIVSPELAWALLVVVAYWFWRQGRSRYGRALEAIREDELAARSIGIDVGRHRLAAFVSAGAIAGLYGVLWAYFMRIIAPEDFSFSTAIDGLVTAVVGGSTNFFGPILGSGFQTMLPELQRAVGIEAGWLRPFISGLLLLIVILYLPGGIASLVPRRKQKIDVAALTAAGAAPAAMRSHPAKGEVVVQLDALAKEYGGVHAVQGVDLTIRSGDVVGLIGPNGAGKTTLVNMISGLIPPSSGSATVLGVEVGRTPVHKIAAAGVTRTFQHSKLFNRLTALENVLIGTHLVAKPTFLRRLIWLPSARRDERAALAQAARCLDRVGLVDKANVEAKGLSYGDQRRLEIARALAADPSILILDEPAAGMNHVEAEALSELIRSLANDGLTIIFIEHNVGMVLGTCDHIAVLNFGQLLASGTPAEIEADERVIEAYLGAVQDADAEPAPGADSTSGKA</sequence>
<dbReference type="RefSeq" id="WP_121073202.1">
    <property type="nucleotide sequence ID" value="NZ_BAAALZ010000001.1"/>
</dbReference>
<dbReference type="InterPro" id="IPR051120">
    <property type="entry name" value="ABC_AA/LPS_Transport"/>
</dbReference>
<evidence type="ECO:0000259" key="10">
    <source>
        <dbReference type="PROSITE" id="PS50893"/>
    </source>
</evidence>
<dbReference type="InterPro" id="IPR032823">
    <property type="entry name" value="BCA_ABC_TP_C"/>
</dbReference>
<keyword evidence="7 9" id="KW-1133">Transmembrane helix</keyword>
<dbReference type="InterPro" id="IPR017871">
    <property type="entry name" value="ABC_transporter-like_CS"/>
</dbReference>
<evidence type="ECO:0000256" key="1">
    <source>
        <dbReference type="ARBA" id="ARBA00004651"/>
    </source>
</evidence>
<feature type="domain" description="ABC transporter" evidence="10">
    <location>
        <begin position="306"/>
        <end position="553"/>
    </location>
</feature>
<dbReference type="GO" id="GO:0005524">
    <property type="term" value="F:ATP binding"/>
    <property type="evidence" value="ECO:0007669"/>
    <property type="project" value="UniProtKB-KW"/>
</dbReference>
<keyword evidence="12" id="KW-1185">Reference proteome</keyword>
<keyword evidence="5" id="KW-0547">Nucleotide-binding</keyword>
<evidence type="ECO:0000256" key="5">
    <source>
        <dbReference type="ARBA" id="ARBA00022741"/>
    </source>
</evidence>
<dbReference type="InterPro" id="IPR027417">
    <property type="entry name" value="P-loop_NTPase"/>
</dbReference>
<dbReference type="PROSITE" id="PS00211">
    <property type="entry name" value="ABC_TRANSPORTER_1"/>
    <property type="match status" value="1"/>
</dbReference>
<feature type="transmembrane region" description="Helical" evidence="9">
    <location>
        <begin position="87"/>
        <end position="110"/>
    </location>
</feature>
<dbReference type="PANTHER" id="PTHR45772">
    <property type="entry name" value="CONSERVED COMPONENT OF ABC TRANSPORTER FOR NATURAL AMINO ACIDS-RELATED"/>
    <property type="match status" value="1"/>
</dbReference>
<feature type="transmembrane region" description="Helical" evidence="9">
    <location>
        <begin position="252"/>
        <end position="273"/>
    </location>
</feature>
<dbReference type="Pfam" id="PF12399">
    <property type="entry name" value="BCA_ABC_TP_C"/>
    <property type="match status" value="1"/>
</dbReference>
<dbReference type="PROSITE" id="PS50893">
    <property type="entry name" value="ABC_TRANSPORTER_2"/>
    <property type="match status" value="1"/>
</dbReference>
<dbReference type="GO" id="GO:0016887">
    <property type="term" value="F:ATP hydrolysis activity"/>
    <property type="evidence" value="ECO:0007669"/>
    <property type="project" value="InterPro"/>
</dbReference>
<dbReference type="FunFam" id="3.40.50.300:FF:000421">
    <property type="entry name" value="Branched-chain amino acid ABC transporter ATP-binding protein"/>
    <property type="match status" value="1"/>
</dbReference>
<dbReference type="SMART" id="SM00382">
    <property type="entry name" value="AAA"/>
    <property type="match status" value="1"/>
</dbReference>
<dbReference type="GO" id="GO:0015658">
    <property type="term" value="F:branched-chain amino acid transmembrane transporter activity"/>
    <property type="evidence" value="ECO:0007669"/>
    <property type="project" value="InterPro"/>
</dbReference>
<feature type="transmembrane region" description="Helical" evidence="9">
    <location>
        <begin position="122"/>
        <end position="140"/>
    </location>
</feature>
<evidence type="ECO:0000256" key="3">
    <source>
        <dbReference type="ARBA" id="ARBA00022475"/>
    </source>
</evidence>
<evidence type="ECO:0000256" key="6">
    <source>
        <dbReference type="ARBA" id="ARBA00022840"/>
    </source>
</evidence>
<dbReference type="EMBL" id="JACCBD010000001">
    <property type="protein sequence ID" value="NYD27479.1"/>
    <property type="molecule type" value="Genomic_DNA"/>
</dbReference>
<gene>
    <name evidence="11" type="ORF">BJ960_002282</name>
</gene>
<accession>A0A852RAP1</accession>
<dbReference type="InterPro" id="IPR043428">
    <property type="entry name" value="LivM-like"/>
</dbReference>
<proteinExistence type="predicted"/>
<feature type="transmembrane region" description="Helical" evidence="9">
    <location>
        <begin position="34"/>
        <end position="54"/>
    </location>
</feature>
<dbReference type="PANTHER" id="PTHR45772:SF2">
    <property type="entry name" value="ABC TRANSPORTER ATP-BINDING PROTEIN"/>
    <property type="match status" value="1"/>
</dbReference>
<feature type="transmembrane region" description="Helical" evidence="9">
    <location>
        <begin position="60"/>
        <end position="80"/>
    </location>
</feature>
<evidence type="ECO:0000256" key="4">
    <source>
        <dbReference type="ARBA" id="ARBA00022692"/>
    </source>
</evidence>
<keyword evidence="6" id="KW-0067">ATP-binding</keyword>
<dbReference type="Pfam" id="PF02653">
    <property type="entry name" value="BPD_transp_2"/>
    <property type="match status" value="1"/>
</dbReference>
<reference evidence="11 12" key="1">
    <citation type="submission" date="2020-07" db="EMBL/GenBank/DDBJ databases">
        <title>Sequencing the genomes of 1000 actinobacteria strains.</title>
        <authorList>
            <person name="Klenk H.-P."/>
        </authorList>
    </citation>
    <scope>NUCLEOTIDE SEQUENCE [LARGE SCALE GENOMIC DNA]</scope>
    <source>
        <strain evidence="11 12">DSM 17380</strain>
    </source>
</reference>
<dbReference type="Proteomes" id="UP000586095">
    <property type="component" value="Unassembled WGS sequence"/>
</dbReference>
<evidence type="ECO:0000256" key="2">
    <source>
        <dbReference type="ARBA" id="ARBA00022448"/>
    </source>
</evidence>
<organism evidence="11 12">
    <name type="scientific">Leucobacter aridicollis</name>
    <dbReference type="NCBI Taxonomy" id="283878"/>
    <lineage>
        <taxon>Bacteria</taxon>
        <taxon>Bacillati</taxon>
        <taxon>Actinomycetota</taxon>
        <taxon>Actinomycetes</taxon>
        <taxon>Micrococcales</taxon>
        <taxon>Microbacteriaceae</taxon>
        <taxon>Leucobacter</taxon>
    </lineage>
</organism>
<keyword evidence="8 9" id="KW-0472">Membrane</keyword>
<evidence type="ECO:0000313" key="12">
    <source>
        <dbReference type="Proteomes" id="UP000586095"/>
    </source>
</evidence>
<comment type="caution">
    <text evidence="11">The sequence shown here is derived from an EMBL/GenBank/DDBJ whole genome shotgun (WGS) entry which is preliminary data.</text>
</comment>
<dbReference type="CDD" id="cd03219">
    <property type="entry name" value="ABC_Mj1267_LivG_branched"/>
    <property type="match status" value="1"/>
</dbReference>
<dbReference type="SUPFAM" id="SSF52540">
    <property type="entry name" value="P-loop containing nucleoside triphosphate hydrolases"/>
    <property type="match status" value="1"/>
</dbReference>
<keyword evidence="2" id="KW-0813">Transport</keyword>
<dbReference type="InterPro" id="IPR001851">
    <property type="entry name" value="ABC_transp_permease"/>
</dbReference>
<feature type="transmembrane region" description="Helical" evidence="9">
    <location>
        <begin position="6"/>
        <end position="27"/>
    </location>
</feature>
<evidence type="ECO:0000313" key="11">
    <source>
        <dbReference type="EMBL" id="NYD27479.1"/>
    </source>
</evidence>
<protein>
    <submittedName>
        <fullName evidence="11">Branched-chain amino acid transport system permease protein</fullName>
    </submittedName>
</protein>
<evidence type="ECO:0000256" key="7">
    <source>
        <dbReference type="ARBA" id="ARBA00022989"/>
    </source>
</evidence>
<dbReference type="InterPro" id="IPR003439">
    <property type="entry name" value="ABC_transporter-like_ATP-bd"/>
</dbReference>
<comment type="subcellular location">
    <subcellularLocation>
        <location evidence="1">Cell membrane</location>
        <topology evidence="1">Multi-pass membrane protein</topology>
    </subcellularLocation>
</comment>
<evidence type="ECO:0000256" key="8">
    <source>
        <dbReference type="ARBA" id="ARBA00023136"/>
    </source>
</evidence>
<dbReference type="GO" id="GO:0005886">
    <property type="term" value="C:plasma membrane"/>
    <property type="evidence" value="ECO:0007669"/>
    <property type="project" value="UniProtKB-SubCell"/>
</dbReference>
<name>A0A852RAP1_9MICO</name>
<feature type="transmembrane region" description="Helical" evidence="9">
    <location>
        <begin position="173"/>
        <end position="193"/>
    </location>
</feature>
<keyword evidence="3" id="KW-1003">Cell membrane</keyword>
<keyword evidence="4 9" id="KW-0812">Transmembrane</keyword>